<evidence type="ECO:0000313" key="13">
    <source>
        <dbReference type="Proteomes" id="UP000830375"/>
    </source>
</evidence>
<comment type="caution">
    <text evidence="12">The sequence shown here is derived from an EMBL/GenBank/DDBJ whole genome shotgun (WGS) entry which is preliminary data.</text>
</comment>
<sequence length="664" mass="73150">MGQRVSRRKKVEEGGNDCVNGVNPRTPVTPTDHKAEVHPRLDETPVDIGEVAGGGGQEKGREKTKKKRLKKRRFGRFASLFCCFPRQKSTRAEDEPVEQGEVDQDAEDGPSRRCSDDQISLQDIVCTVEDNDHQDPPSSGPGVDANAVDQQMGGDDPQDLNSPVCPSAGVSASHLLRQLDGNEITRIKDHICWKYAIGKKMGEGGFGSVFEGARCKDGLPVAVKITAKTENMPYISLPDHPRPVPLEVALTIKANQGPSCDHIIELLDWQDHLDQYIMVLERPSPCVDMDVFWQYHGDLFSEDLARHFMRQVIDAATVCCSRGVFHRDIKMPNLLVNTETMEVKLIDFGCGDLLKSSAYNTYAGTAQYCPPEYYEKGEYYGKEATVWSLGVLLFAMITSLFPDSSDISLMDADVWFQPGYSYECCHFIRGCLQSNPKKRFPLEELLIQDWFEHGHQLPFVTLQDLLQQYSQCSYIVFQVHLPSVLRGWQALVASGTLACGSSSCVLRNYSPRDVAPSQACPGTPEVPATGLQVPEISVIREPAEAPQWMKVSGCPSLVTEVPHIDAPKVPAKATGSQRSCQGRSRNHSKGIPKGSSHDGAEVQATSAKEIAEKAGPVSCLSLSQSWCPRLLQSQSSSLNLTGPLRFLLMTLLGVVPLYCTCVLH</sequence>
<evidence type="ECO:0000256" key="2">
    <source>
        <dbReference type="ARBA" id="ARBA00012513"/>
    </source>
</evidence>
<proteinExistence type="inferred from homology"/>
<dbReference type="PANTHER" id="PTHR22984:SF11">
    <property type="entry name" value="AURORA KINASE-RELATED"/>
    <property type="match status" value="1"/>
</dbReference>
<name>A0ABQ8LXS2_LABRO</name>
<evidence type="ECO:0000256" key="9">
    <source>
        <dbReference type="ARBA" id="ARBA00048679"/>
    </source>
</evidence>
<comment type="catalytic activity">
    <reaction evidence="8">
        <text>L-threonyl-[protein] + ATP = O-phospho-L-threonyl-[protein] + ADP + H(+)</text>
        <dbReference type="Rhea" id="RHEA:46608"/>
        <dbReference type="Rhea" id="RHEA-COMP:11060"/>
        <dbReference type="Rhea" id="RHEA-COMP:11605"/>
        <dbReference type="ChEBI" id="CHEBI:15378"/>
        <dbReference type="ChEBI" id="CHEBI:30013"/>
        <dbReference type="ChEBI" id="CHEBI:30616"/>
        <dbReference type="ChEBI" id="CHEBI:61977"/>
        <dbReference type="ChEBI" id="CHEBI:456216"/>
        <dbReference type="EC" id="2.7.11.1"/>
    </reaction>
</comment>
<dbReference type="SMART" id="SM00220">
    <property type="entry name" value="S_TKc"/>
    <property type="match status" value="1"/>
</dbReference>
<evidence type="ECO:0000256" key="10">
    <source>
        <dbReference type="SAM" id="MobiDB-lite"/>
    </source>
</evidence>
<keyword evidence="13" id="KW-1185">Reference proteome</keyword>
<reference evidence="12 13" key="1">
    <citation type="submission" date="2022-01" db="EMBL/GenBank/DDBJ databases">
        <title>A high-quality chromosome-level genome assembly of rohu carp, Labeo rohita.</title>
        <authorList>
            <person name="Arick M.A. II"/>
            <person name="Hsu C.-Y."/>
            <person name="Magbanua Z."/>
            <person name="Pechanova O."/>
            <person name="Grover C."/>
            <person name="Miller E."/>
            <person name="Thrash A."/>
            <person name="Ezzel L."/>
            <person name="Alam S."/>
            <person name="Benzie J."/>
            <person name="Hamilton M."/>
            <person name="Karsi A."/>
            <person name="Lawrence M.L."/>
            <person name="Peterson D.G."/>
        </authorList>
    </citation>
    <scope>NUCLEOTIDE SEQUENCE [LARGE SCALE GENOMIC DNA]</scope>
    <source>
        <strain evidence="13">BAU-BD-2019</strain>
        <tissue evidence="12">Blood</tissue>
    </source>
</reference>
<evidence type="ECO:0000256" key="8">
    <source>
        <dbReference type="ARBA" id="ARBA00047899"/>
    </source>
</evidence>
<feature type="region of interest" description="Disordered" evidence="10">
    <location>
        <begin position="129"/>
        <end position="158"/>
    </location>
</feature>
<dbReference type="PANTHER" id="PTHR22984">
    <property type="entry name" value="SERINE/THREONINE-PROTEIN KINASE PIM"/>
    <property type="match status" value="1"/>
</dbReference>
<gene>
    <name evidence="12" type="ORF">H4Q32_011172</name>
</gene>
<evidence type="ECO:0000256" key="3">
    <source>
        <dbReference type="ARBA" id="ARBA00022527"/>
    </source>
</evidence>
<comment type="similarity">
    <text evidence="1">Belongs to the protein kinase superfamily. CAMK Ser/Thr protein kinase family. PIM subfamily.</text>
</comment>
<evidence type="ECO:0000256" key="5">
    <source>
        <dbReference type="ARBA" id="ARBA00022741"/>
    </source>
</evidence>
<dbReference type="Gene3D" id="1.10.510.10">
    <property type="entry name" value="Transferase(Phosphotransferase) domain 1"/>
    <property type="match status" value="1"/>
</dbReference>
<keyword evidence="7" id="KW-0067">ATP-binding</keyword>
<evidence type="ECO:0000256" key="7">
    <source>
        <dbReference type="ARBA" id="ARBA00022840"/>
    </source>
</evidence>
<dbReference type="SUPFAM" id="SSF56112">
    <property type="entry name" value="Protein kinase-like (PK-like)"/>
    <property type="match status" value="1"/>
</dbReference>
<feature type="compositionally biased region" description="Basic residues" evidence="10">
    <location>
        <begin position="62"/>
        <end position="71"/>
    </location>
</feature>
<evidence type="ECO:0000313" key="12">
    <source>
        <dbReference type="EMBL" id="KAI2654448.1"/>
    </source>
</evidence>
<dbReference type="Gene3D" id="3.30.200.20">
    <property type="entry name" value="Phosphorylase Kinase, domain 1"/>
    <property type="match status" value="1"/>
</dbReference>
<dbReference type="InterPro" id="IPR011009">
    <property type="entry name" value="Kinase-like_dom_sf"/>
</dbReference>
<keyword evidence="5" id="KW-0547">Nucleotide-binding</keyword>
<evidence type="ECO:0000256" key="4">
    <source>
        <dbReference type="ARBA" id="ARBA00022679"/>
    </source>
</evidence>
<evidence type="ECO:0000256" key="1">
    <source>
        <dbReference type="ARBA" id="ARBA00005505"/>
    </source>
</evidence>
<evidence type="ECO:0000256" key="6">
    <source>
        <dbReference type="ARBA" id="ARBA00022777"/>
    </source>
</evidence>
<accession>A0ABQ8LXS2</accession>
<dbReference type="Pfam" id="PF00069">
    <property type="entry name" value="Pkinase"/>
    <property type="match status" value="1"/>
</dbReference>
<organism evidence="12 13">
    <name type="scientific">Labeo rohita</name>
    <name type="common">Indian major carp</name>
    <name type="synonym">Cyprinus rohita</name>
    <dbReference type="NCBI Taxonomy" id="84645"/>
    <lineage>
        <taxon>Eukaryota</taxon>
        <taxon>Metazoa</taxon>
        <taxon>Chordata</taxon>
        <taxon>Craniata</taxon>
        <taxon>Vertebrata</taxon>
        <taxon>Euteleostomi</taxon>
        <taxon>Actinopterygii</taxon>
        <taxon>Neopterygii</taxon>
        <taxon>Teleostei</taxon>
        <taxon>Ostariophysi</taxon>
        <taxon>Cypriniformes</taxon>
        <taxon>Cyprinidae</taxon>
        <taxon>Labeoninae</taxon>
        <taxon>Labeonini</taxon>
        <taxon>Labeo</taxon>
    </lineage>
</organism>
<protein>
    <recommendedName>
        <fullName evidence="2">non-specific serine/threonine protein kinase</fullName>
        <ecNumber evidence="2">2.7.11.1</ecNumber>
    </recommendedName>
</protein>
<keyword evidence="4" id="KW-0808">Transferase</keyword>
<keyword evidence="6 12" id="KW-0418">Kinase</keyword>
<dbReference type="Proteomes" id="UP000830375">
    <property type="component" value="Unassembled WGS sequence"/>
</dbReference>
<dbReference type="PROSITE" id="PS00108">
    <property type="entry name" value="PROTEIN_KINASE_ST"/>
    <property type="match status" value="1"/>
</dbReference>
<feature type="compositionally biased region" description="Basic and acidic residues" evidence="10">
    <location>
        <begin position="31"/>
        <end position="43"/>
    </location>
</feature>
<feature type="compositionally biased region" description="Acidic residues" evidence="10">
    <location>
        <begin position="95"/>
        <end position="108"/>
    </location>
</feature>
<dbReference type="PROSITE" id="PS50011">
    <property type="entry name" value="PROTEIN_KINASE_DOM"/>
    <property type="match status" value="1"/>
</dbReference>
<feature type="region of interest" description="Disordered" evidence="10">
    <location>
        <begin position="89"/>
        <end position="116"/>
    </location>
</feature>
<dbReference type="InterPro" id="IPR008271">
    <property type="entry name" value="Ser/Thr_kinase_AS"/>
</dbReference>
<feature type="region of interest" description="Disordered" evidence="10">
    <location>
        <begin position="1"/>
        <end position="71"/>
    </location>
</feature>
<comment type="catalytic activity">
    <reaction evidence="9">
        <text>L-seryl-[protein] + ATP = O-phospho-L-seryl-[protein] + ADP + H(+)</text>
        <dbReference type="Rhea" id="RHEA:17989"/>
        <dbReference type="Rhea" id="RHEA-COMP:9863"/>
        <dbReference type="Rhea" id="RHEA-COMP:11604"/>
        <dbReference type="ChEBI" id="CHEBI:15378"/>
        <dbReference type="ChEBI" id="CHEBI:29999"/>
        <dbReference type="ChEBI" id="CHEBI:30616"/>
        <dbReference type="ChEBI" id="CHEBI:83421"/>
        <dbReference type="ChEBI" id="CHEBI:456216"/>
        <dbReference type="EC" id="2.7.11.1"/>
    </reaction>
</comment>
<dbReference type="EMBL" id="JACTAM010000017">
    <property type="protein sequence ID" value="KAI2654448.1"/>
    <property type="molecule type" value="Genomic_DNA"/>
</dbReference>
<keyword evidence="3" id="KW-0723">Serine/threonine-protein kinase</keyword>
<evidence type="ECO:0000259" key="11">
    <source>
        <dbReference type="PROSITE" id="PS50011"/>
    </source>
</evidence>
<dbReference type="InterPro" id="IPR051138">
    <property type="entry name" value="PIM_Ser/Thr_kinase"/>
</dbReference>
<feature type="compositionally biased region" description="Polar residues" evidence="10">
    <location>
        <begin position="574"/>
        <end position="583"/>
    </location>
</feature>
<dbReference type="EC" id="2.7.11.1" evidence="2"/>
<dbReference type="InterPro" id="IPR000719">
    <property type="entry name" value="Prot_kinase_dom"/>
</dbReference>
<dbReference type="GO" id="GO:0016301">
    <property type="term" value="F:kinase activity"/>
    <property type="evidence" value="ECO:0007669"/>
    <property type="project" value="UniProtKB-KW"/>
</dbReference>
<feature type="region of interest" description="Disordered" evidence="10">
    <location>
        <begin position="569"/>
        <end position="605"/>
    </location>
</feature>
<feature type="domain" description="Protein kinase" evidence="11">
    <location>
        <begin position="195"/>
        <end position="451"/>
    </location>
</feature>